<dbReference type="EMBL" id="MT144949">
    <property type="protein sequence ID" value="QJI01766.1"/>
    <property type="molecule type" value="Genomic_DNA"/>
</dbReference>
<evidence type="ECO:0000313" key="1">
    <source>
        <dbReference type="EMBL" id="QJI01766.1"/>
    </source>
</evidence>
<proteinExistence type="predicted"/>
<reference evidence="1" key="1">
    <citation type="submission" date="2020-03" db="EMBL/GenBank/DDBJ databases">
        <title>The deep terrestrial virosphere.</title>
        <authorList>
            <person name="Holmfeldt K."/>
            <person name="Nilsson E."/>
            <person name="Simone D."/>
            <person name="Lopez-Fernandez M."/>
            <person name="Wu X."/>
            <person name="de Brujin I."/>
            <person name="Lundin D."/>
            <person name="Andersson A."/>
            <person name="Bertilsson S."/>
            <person name="Dopson M."/>
        </authorList>
    </citation>
    <scope>NUCLEOTIDE SEQUENCE</scope>
    <source>
        <strain evidence="1">TM448B02758</strain>
    </source>
</reference>
<protein>
    <submittedName>
        <fullName evidence="1">Uncharacterized protein</fullName>
    </submittedName>
</protein>
<sequence>MGIVMSVRIASENTPEQILGKHLKEGTGNLRGRKNASTFIGSTEKTNTMPWQRLVGL</sequence>
<gene>
    <name evidence="1" type="ORF">TM448B02758_0005</name>
</gene>
<name>A0A6M3XZR7_9ZZZZ</name>
<dbReference type="AlphaFoldDB" id="A0A6M3XZR7"/>
<accession>A0A6M3XZR7</accession>
<organism evidence="1">
    <name type="scientific">viral metagenome</name>
    <dbReference type="NCBI Taxonomy" id="1070528"/>
    <lineage>
        <taxon>unclassified sequences</taxon>
        <taxon>metagenomes</taxon>
        <taxon>organismal metagenomes</taxon>
    </lineage>
</organism>